<sequence>MQLSRASRFALRLAVTQPTPVTSAPRDRLTLPLALLLASAGLGLSSFSLKQLLTAPRNSSRGL</sequence>
<proteinExistence type="predicted"/>
<evidence type="ECO:0000313" key="1">
    <source>
        <dbReference type="EMBL" id="KAK7791123.1"/>
    </source>
</evidence>
<dbReference type="Proteomes" id="UP001378592">
    <property type="component" value="Unassembled WGS sequence"/>
</dbReference>
<reference evidence="1 2" key="1">
    <citation type="submission" date="2024-03" db="EMBL/GenBank/DDBJ databases">
        <title>The genome assembly and annotation of the cricket Gryllus longicercus Weissman &amp; Gray.</title>
        <authorList>
            <person name="Szrajer S."/>
            <person name="Gray D."/>
            <person name="Ylla G."/>
        </authorList>
    </citation>
    <scope>NUCLEOTIDE SEQUENCE [LARGE SCALE GENOMIC DNA]</scope>
    <source>
        <strain evidence="1">DAG 2021-001</strain>
        <tissue evidence="1">Whole body minus gut</tissue>
    </source>
</reference>
<name>A0AAN9Z015_9ORTH</name>
<dbReference type="EMBL" id="JAZDUA010000560">
    <property type="protein sequence ID" value="KAK7791123.1"/>
    <property type="molecule type" value="Genomic_DNA"/>
</dbReference>
<gene>
    <name evidence="1" type="ORF">R5R35_003774</name>
</gene>
<comment type="caution">
    <text evidence="1">The sequence shown here is derived from an EMBL/GenBank/DDBJ whole genome shotgun (WGS) entry which is preliminary data.</text>
</comment>
<dbReference type="AlphaFoldDB" id="A0AAN9Z015"/>
<evidence type="ECO:0000313" key="2">
    <source>
        <dbReference type="Proteomes" id="UP001378592"/>
    </source>
</evidence>
<accession>A0AAN9Z015</accession>
<organism evidence="1 2">
    <name type="scientific">Gryllus longicercus</name>
    <dbReference type="NCBI Taxonomy" id="2509291"/>
    <lineage>
        <taxon>Eukaryota</taxon>
        <taxon>Metazoa</taxon>
        <taxon>Ecdysozoa</taxon>
        <taxon>Arthropoda</taxon>
        <taxon>Hexapoda</taxon>
        <taxon>Insecta</taxon>
        <taxon>Pterygota</taxon>
        <taxon>Neoptera</taxon>
        <taxon>Polyneoptera</taxon>
        <taxon>Orthoptera</taxon>
        <taxon>Ensifera</taxon>
        <taxon>Gryllidea</taxon>
        <taxon>Grylloidea</taxon>
        <taxon>Gryllidae</taxon>
        <taxon>Gryllinae</taxon>
        <taxon>Gryllus</taxon>
    </lineage>
</organism>
<protein>
    <submittedName>
        <fullName evidence="1">Uncharacterized protein</fullName>
    </submittedName>
</protein>
<keyword evidence="2" id="KW-1185">Reference proteome</keyword>